<dbReference type="AlphaFoldDB" id="A0A915KG10"/>
<sequence>MQTGTNDRPTLAGEKSCAPSKSRPGVTQGLFGSNLEISITLSTVSSAMCRMMRSIFIVYKSNISCCKRLKNSKPQEKKLRELIDFSAKY</sequence>
<name>A0A915KG10_ROMCU</name>
<evidence type="ECO:0000313" key="2">
    <source>
        <dbReference type="Proteomes" id="UP000887565"/>
    </source>
</evidence>
<evidence type="ECO:0000256" key="1">
    <source>
        <dbReference type="SAM" id="MobiDB-lite"/>
    </source>
</evidence>
<accession>A0A915KG10</accession>
<proteinExistence type="predicted"/>
<reference evidence="3" key="1">
    <citation type="submission" date="2022-11" db="UniProtKB">
        <authorList>
            <consortium name="WormBaseParasite"/>
        </authorList>
    </citation>
    <scope>IDENTIFICATION</scope>
</reference>
<dbReference type="WBParaSite" id="nRc.2.0.1.t37315-RA">
    <property type="protein sequence ID" value="nRc.2.0.1.t37315-RA"/>
    <property type="gene ID" value="nRc.2.0.1.g37315"/>
</dbReference>
<evidence type="ECO:0000313" key="3">
    <source>
        <dbReference type="WBParaSite" id="nRc.2.0.1.t37315-RA"/>
    </source>
</evidence>
<protein>
    <submittedName>
        <fullName evidence="3">Uncharacterized protein</fullName>
    </submittedName>
</protein>
<keyword evidence="2" id="KW-1185">Reference proteome</keyword>
<organism evidence="2 3">
    <name type="scientific">Romanomermis culicivorax</name>
    <name type="common">Nematode worm</name>
    <dbReference type="NCBI Taxonomy" id="13658"/>
    <lineage>
        <taxon>Eukaryota</taxon>
        <taxon>Metazoa</taxon>
        <taxon>Ecdysozoa</taxon>
        <taxon>Nematoda</taxon>
        <taxon>Enoplea</taxon>
        <taxon>Dorylaimia</taxon>
        <taxon>Mermithida</taxon>
        <taxon>Mermithoidea</taxon>
        <taxon>Mermithidae</taxon>
        <taxon>Romanomermis</taxon>
    </lineage>
</organism>
<feature type="region of interest" description="Disordered" evidence="1">
    <location>
        <begin position="1"/>
        <end position="28"/>
    </location>
</feature>
<dbReference type="Proteomes" id="UP000887565">
    <property type="component" value="Unplaced"/>
</dbReference>